<dbReference type="InterPro" id="IPR007197">
    <property type="entry name" value="rSAM"/>
</dbReference>
<comment type="cofactor">
    <cofactor evidence="1">
        <name>[4Fe-4S] cluster</name>
        <dbReference type="ChEBI" id="CHEBI:49883"/>
    </cofactor>
</comment>
<dbReference type="Pfam" id="PF04055">
    <property type="entry name" value="Radical_SAM"/>
    <property type="match status" value="1"/>
</dbReference>
<sequence>MGPAWRTALLASAEPGGRVRCGLCPFGCVLAEGRTGPCRVRRNRAGTLETATFTAAVAHLDAVERKPFYHLSPGAKVLTVAGPGCTFACGYCVNHRLSQYGREDTAPWIGTPALPGDLAARARADGAMLGLSYSEPSLAPELTLALAEHGLPIVWKSNGFLTPQAIDLVAPVLTAVNIDVKAADSRAHRALTGAPLEPVLESIAGFRAAGVWVEVSTPLIPGVSASPGQLEAMATTLADLSPDLPWHLLRFTPDFKMRRERPTPPEDLASAREIGRKAGLRYVYVERALGAEGRRTLCPGCGSTLVERGIWETAGSRLDAGACPDCGTRVPGRWRVGT</sequence>
<dbReference type="InterPro" id="IPR027596">
    <property type="entry name" value="AmmeMemoSam_rS"/>
</dbReference>
<dbReference type="PANTHER" id="PTHR30352">
    <property type="entry name" value="PYRUVATE FORMATE-LYASE-ACTIVATING ENZYME"/>
    <property type="match status" value="1"/>
</dbReference>
<evidence type="ECO:0000256" key="1">
    <source>
        <dbReference type="ARBA" id="ARBA00001966"/>
    </source>
</evidence>
<dbReference type="Gene3D" id="3.20.20.70">
    <property type="entry name" value="Aldolase class I"/>
    <property type="match status" value="1"/>
</dbReference>
<dbReference type="InterPro" id="IPR034457">
    <property type="entry name" value="Organic_radical-activating"/>
</dbReference>
<evidence type="ECO:0000256" key="4">
    <source>
        <dbReference type="ARBA" id="ARBA00022723"/>
    </source>
</evidence>
<keyword evidence="5" id="KW-0408">Iron</keyword>
<evidence type="ECO:0000313" key="8">
    <source>
        <dbReference type="EMBL" id="QXJ20198.1"/>
    </source>
</evidence>
<evidence type="ECO:0000256" key="5">
    <source>
        <dbReference type="ARBA" id="ARBA00023004"/>
    </source>
</evidence>
<dbReference type="InterPro" id="IPR016431">
    <property type="entry name" value="Pyrv-formate_lyase-activ_prd"/>
</dbReference>
<name>A0ABX8QTS9_9ACTN</name>
<keyword evidence="4" id="KW-0479">Metal-binding</keyword>
<evidence type="ECO:0000256" key="3">
    <source>
        <dbReference type="ARBA" id="ARBA00022691"/>
    </source>
</evidence>
<dbReference type="InterPro" id="IPR058240">
    <property type="entry name" value="rSAM_sf"/>
</dbReference>
<protein>
    <submittedName>
        <fullName evidence="8">Radical SAM protein</fullName>
    </submittedName>
</protein>
<dbReference type="SUPFAM" id="SSF102114">
    <property type="entry name" value="Radical SAM enzymes"/>
    <property type="match status" value="1"/>
</dbReference>
<proteinExistence type="predicted"/>
<feature type="domain" description="Radical SAM core" evidence="7">
    <location>
        <begin position="82"/>
        <end position="224"/>
    </location>
</feature>
<evidence type="ECO:0000313" key="9">
    <source>
        <dbReference type="Proteomes" id="UP001049518"/>
    </source>
</evidence>
<keyword evidence="3" id="KW-0949">S-adenosyl-L-methionine</keyword>
<dbReference type="SFLD" id="SFLDS00029">
    <property type="entry name" value="Radical_SAM"/>
    <property type="match status" value="1"/>
</dbReference>
<dbReference type="CDD" id="cd01335">
    <property type="entry name" value="Radical_SAM"/>
    <property type="match status" value="1"/>
</dbReference>
<evidence type="ECO:0000259" key="7">
    <source>
        <dbReference type="Pfam" id="PF04055"/>
    </source>
</evidence>
<accession>A0ABX8QTS9</accession>
<dbReference type="SFLD" id="SFLDG01101">
    <property type="entry name" value="Uncharacterised_Radical_SAM_Su"/>
    <property type="match status" value="1"/>
</dbReference>
<gene>
    <name evidence="8" type="ORF">AGRA3207_000870</name>
</gene>
<dbReference type="RefSeq" id="WP_231333256.1">
    <property type="nucleotide sequence ID" value="NZ_CP059572.1"/>
</dbReference>
<evidence type="ECO:0000256" key="6">
    <source>
        <dbReference type="ARBA" id="ARBA00023014"/>
    </source>
</evidence>
<dbReference type="PIRSF" id="PIRSF004869">
    <property type="entry name" value="PflX_prd"/>
    <property type="match status" value="1"/>
</dbReference>
<keyword evidence="9" id="KW-1185">Reference proteome</keyword>
<dbReference type="InterPro" id="IPR013785">
    <property type="entry name" value="Aldolase_TIM"/>
</dbReference>
<keyword evidence="6" id="KW-0411">Iron-sulfur</keyword>
<organism evidence="8 9">
    <name type="scientific">Actinomadura graeca</name>
    <dbReference type="NCBI Taxonomy" id="2750812"/>
    <lineage>
        <taxon>Bacteria</taxon>
        <taxon>Bacillati</taxon>
        <taxon>Actinomycetota</taxon>
        <taxon>Actinomycetes</taxon>
        <taxon>Streptosporangiales</taxon>
        <taxon>Thermomonosporaceae</taxon>
        <taxon>Actinomadura</taxon>
    </lineage>
</organism>
<keyword evidence="2" id="KW-0004">4Fe-4S</keyword>
<reference evidence="8" key="1">
    <citation type="submission" date="2020-07" db="EMBL/GenBank/DDBJ databases">
        <authorList>
            <person name="Tarantini F.S."/>
            <person name="Hong K.W."/>
            <person name="Chan K.G."/>
        </authorList>
    </citation>
    <scope>NUCLEOTIDE SEQUENCE</scope>
    <source>
        <strain evidence="8">32-07</strain>
    </source>
</reference>
<dbReference type="EMBL" id="CP059572">
    <property type="protein sequence ID" value="QXJ20198.1"/>
    <property type="molecule type" value="Genomic_DNA"/>
</dbReference>
<evidence type="ECO:0000256" key="2">
    <source>
        <dbReference type="ARBA" id="ARBA00022485"/>
    </source>
</evidence>
<dbReference type="PANTHER" id="PTHR30352:SF5">
    <property type="entry name" value="PYRUVATE FORMATE-LYASE 1-ACTIVATING ENZYME"/>
    <property type="match status" value="1"/>
</dbReference>
<dbReference type="Proteomes" id="UP001049518">
    <property type="component" value="Chromosome"/>
</dbReference>